<dbReference type="Pfam" id="PF00583">
    <property type="entry name" value="Acetyltransf_1"/>
    <property type="match status" value="1"/>
</dbReference>
<keyword evidence="2" id="KW-0012">Acyltransferase</keyword>
<evidence type="ECO:0000313" key="4">
    <source>
        <dbReference type="EMBL" id="GAN76500.1"/>
    </source>
</evidence>
<reference evidence="4 5" key="1">
    <citation type="submission" date="2012-11" db="EMBL/GenBank/DDBJ databases">
        <title>Whole genome sequence of Acidisphaera rubrifaciens HS-AP3.</title>
        <authorList>
            <person name="Azuma Y."/>
            <person name="Higashiura N."/>
            <person name="Hirakawa H."/>
            <person name="Matsushita K."/>
        </authorList>
    </citation>
    <scope>NUCLEOTIDE SEQUENCE [LARGE SCALE GENOMIC DNA]</scope>
    <source>
        <strain evidence="4 5">HS-AP3</strain>
    </source>
</reference>
<proteinExistence type="predicted"/>
<dbReference type="EMBL" id="BANB01000104">
    <property type="protein sequence ID" value="GAN76500.1"/>
    <property type="molecule type" value="Genomic_DNA"/>
</dbReference>
<dbReference type="GO" id="GO:0016747">
    <property type="term" value="F:acyltransferase activity, transferring groups other than amino-acyl groups"/>
    <property type="evidence" value="ECO:0007669"/>
    <property type="project" value="InterPro"/>
</dbReference>
<dbReference type="SUPFAM" id="SSF55729">
    <property type="entry name" value="Acyl-CoA N-acyltransferases (Nat)"/>
    <property type="match status" value="1"/>
</dbReference>
<name>A0A0D6P406_9PROT</name>
<dbReference type="RefSeq" id="WP_084623223.1">
    <property type="nucleotide sequence ID" value="NZ_BANB01000104.1"/>
</dbReference>
<keyword evidence="1 4" id="KW-0808">Transferase</keyword>
<evidence type="ECO:0000256" key="1">
    <source>
        <dbReference type="ARBA" id="ARBA00022679"/>
    </source>
</evidence>
<organism evidence="4 5">
    <name type="scientific">Acidisphaera rubrifaciens HS-AP3</name>
    <dbReference type="NCBI Taxonomy" id="1231350"/>
    <lineage>
        <taxon>Bacteria</taxon>
        <taxon>Pseudomonadati</taxon>
        <taxon>Pseudomonadota</taxon>
        <taxon>Alphaproteobacteria</taxon>
        <taxon>Acetobacterales</taxon>
        <taxon>Acetobacteraceae</taxon>
        <taxon>Acidisphaera</taxon>
    </lineage>
</organism>
<sequence length="198" mass="21769">MPSPELTGYGTPPAPISGDRAVVDRLTEISDEDLNALCEAADAAIIDGGGFGWVTPPGRLAMESYFRGVLLVPERELFVCRLDGVIVGSAQLVRPPRNNEAQAFAATLMHAFVAPYARSHGLARMLTRRVEESARAQGYQVLNLDVRETQSAAIRLYESLGYECWGIHPAYARVAGATIRGFHFYKLLKPLPRRDGRR</sequence>
<gene>
    <name evidence="4" type="ORF">Asru_0104_23</name>
</gene>
<evidence type="ECO:0000259" key="3">
    <source>
        <dbReference type="PROSITE" id="PS51186"/>
    </source>
</evidence>
<dbReference type="PANTHER" id="PTHR43877">
    <property type="entry name" value="AMINOALKYLPHOSPHONATE N-ACETYLTRANSFERASE-RELATED-RELATED"/>
    <property type="match status" value="1"/>
</dbReference>
<evidence type="ECO:0000256" key="2">
    <source>
        <dbReference type="ARBA" id="ARBA00023315"/>
    </source>
</evidence>
<protein>
    <submittedName>
        <fullName evidence="4">N-acetyltransferase GCN5</fullName>
    </submittedName>
</protein>
<dbReference type="InterPro" id="IPR016181">
    <property type="entry name" value="Acyl_CoA_acyltransferase"/>
</dbReference>
<evidence type="ECO:0000313" key="5">
    <source>
        <dbReference type="Proteomes" id="UP000032680"/>
    </source>
</evidence>
<accession>A0A0D6P406</accession>
<comment type="caution">
    <text evidence="4">The sequence shown here is derived from an EMBL/GenBank/DDBJ whole genome shotgun (WGS) entry which is preliminary data.</text>
</comment>
<keyword evidence="5" id="KW-1185">Reference proteome</keyword>
<feature type="domain" description="N-acetyltransferase" evidence="3">
    <location>
        <begin position="24"/>
        <end position="192"/>
    </location>
</feature>
<dbReference type="OrthoDB" id="9803907at2"/>
<dbReference type="InterPro" id="IPR050832">
    <property type="entry name" value="Bact_Acetyltransf"/>
</dbReference>
<dbReference type="Proteomes" id="UP000032680">
    <property type="component" value="Unassembled WGS sequence"/>
</dbReference>
<dbReference type="CDD" id="cd04301">
    <property type="entry name" value="NAT_SF"/>
    <property type="match status" value="1"/>
</dbReference>
<dbReference type="Gene3D" id="3.40.630.30">
    <property type="match status" value="1"/>
</dbReference>
<dbReference type="AlphaFoldDB" id="A0A0D6P406"/>
<dbReference type="PANTHER" id="PTHR43877:SF2">
    <property type="entry name" value="AMINOALKYLPHOSPHONATE N-ACETYLTRANSFERASE-RELATED"/>
    <property type="match status" value="1"/>
</dbReference>
<dbReference type="InterPro" id="IPR000182">
    <property type="entry name" value="GNAT_dom"/>
</dbReference>
<dbReference type="PROSITE" id="PS51186">
    <property type="entry name" value="GNAT"/>
    <property type="match status" value="1"/>
</dbReference>